<dbReference type="CDD" id="cd05828">
    <property type="entry name" value="Sortase_D_1"/>
    <property type="match status" value="1"/>
</dbReference>
<dbReference type="SUPFAM" id="SSF63817">
    <property type="entry name" value="Sortase"/>
    <property type="match status" value="1"/>
</dbReference>
<gene>
    <name evidence="2" type="ORF">JQU52_04435</name>
</gene>
<sequence length="187" mass="20800">MQRRHIITALLLLSGALLLGQGFYMQAKAQLAQVLIAHSWQQNQHGDAGAKPWPWADIHPVAKLSVPRLHLNQYIMQDASGEALAFGAGMLPQGDLPGGSGHSLLAGHRDSHFAFLQQLRPGDEIDIENRHGQQQRYRISQTRVVDSRHSDFYFDPHAHRLTLITCYPFDALTPGGPLRYVVQAEAV</sequence>
<name>A0A892ZJ24_9NEIS</name>
<accession>A0A892ZJ24</accession>
<dbReference type="EMBL" id="CP069798">
    <property type="protein sequence ID" value="QRQ82643.1"/>
    <property type="molecule type" value="Genomic_DNA"/>
</dbReference>
<keyword evidence="1 2" id="KW-0378">Hydrolase</keyword>
<dbReference type="AlphaFoldDB" id="A0A892ZJ24"/>
<dbReference type="Proteomes" id="UP000653156">
    <property type="component" value="Chromosome"/>
</dbReference>
<dbReference type="RefSeq" id="WP_230339930.1">
    <property type="nucleotide sequence ID" value="NZ_CP069798.1"/>
</dbReference>
<dbReference type="NCBIfam" id="TIGR03784">
    <property type="entry name" value="marine_sortase"/>
    <property type="match status" value="1"/>
</dbReference>
<dbReference type="InterPro" id="IPR005754">
    <property type="entry name" value="Sortase"/>
</dbReference>
<dbReference type="KEGG" id="ptes:JQU52_04435"/>
<organism evidence="2 3">
    <name type="scientific">Paralysiella testudinis</name>
    <dbReference type="NCBI Taxonomy" id="2809020"/>
    <lineage>
        <taxon>Bacteria</taxon>
        <taxon>Pseudomonadati</taxon>
        <taxon>Pseudomonadota</taxon>
        <taxon>Betaproteobacteria</taxon>
        <taxon>Neisseriales</taxon>
        <taxon>Neisseriaceae</taxon>
        <taxon>Paralysiella</taxon>
    </lineage>
</organism>
<dbReference type="InterPro" id="IPR041999">
    <property type="entry name" value="Sortase_D_1"/>
</dbReference>
<dbReference type="Pfam" id="PF04203">
    <property type="entry name" value="Sortase"/>
    <property type="match status" value="1"/>
</dbReference>
<proteinExistence type="predicted"/>
<dbReference type="GO" id="GO:0016787">
    <property type="term" value="F:hydrolase activity"/>
    <property type="evidence" value="ECO:0007669"/>
    <property type="project" value="UniProtKB-KW"/>
</dbReference>
<protein>
    <submittedName>
        <fullName evidence="2">Class GN sortase</fullName>
        <ecNumber evidence="2">3.4.22.-</ecNumber>
    </submittedName>
</protein>
<dbReference type="NCBIfam" id="TIGR01076">
    <property type="entry name" value="sortase_fam"/>
    <property type="match status" value="1"/>
</dbReference>
<dbReference type="Gene3D" id="2.40.260.10">
    <property type="entry name" value="Sortase"/>
    <property type="match status" value="1"/>
</dbReference>
<reference evidence="2" key="1">
    <citation type="submission" date="2021-02" db="EMBL/GenBank/DDBJ databases">
        <title>Neisseriaceae sp. 26B isolated from the cloaca of a Common Toad-headed Turtle (Mesoclemmys nasuta).</title>
        <authorList>
            <person name="Spergser J."/>
            <person name="Busse H.-J."/>
        </authorList>
    </citation>
    <scope>NUCLEOTIDE SEQUENCE</scope>
    <source>
        <strain evidence="2">26B</strain>
    </source>
</reference>
<dbReference type="InterPro" id="IPR022445">
    <property type="entry name" value="Sortase_proteobact_type"/>
</dbReference>
<evidence type="ECO:0000256" key="1">
    <source>
        <dbReference type="ARBA" id="ARBA00022801"/>
    </source>
</evidence>
<dbReference type="InterPro" id="IPR023365">
    <property type="entry name" value="Sortase_dom-sf"/>
</dbReference>
<dbReference type="EC" id="3.4.22.-" evidence="2"/>
<keyword evidence="3" id="KW-1185">Reference proteome</keyword>
<evidence type="ECO:0000313" key="2">
    <source>
        <dbReference type="EMBL" id="QRQ82643.1"/>
    </source>
</evidence>
<evidence type="ECO:0000313" key="3">
    <source>
        <dbReference type="Proteomes" id="UP000653156"/>
    </source>
</evidence>